<proteinExistence type="predicted"/>
<protein>
    <submittedName>
        <fullName evidence="3">PAP2 superfamily protein</fullName>
    </submittedName>
</protein>
<organism evidence="3 4">
    <name type="scientific">Bifidobacterium bohemicum DSM 22767</name>
    <dbReference type="NCBI Taxonomy" id="1437606"/>
    <lineage>
        <taxon>Bacteria</taxon>
        <taxon>Bacillati</taxon>
        <taxon>Actinomycetota</taxon>
        <taxon>Actinomycetes</taxon>
        <taxon>Bifidobacteriales</taxon>
        <taxon>Bifidobacteriaceae</taxon>
        <taxon>Bifidobacterium</taxon>
    </lineage>
</organism>
<keyword evidence="1" id="KW-0812">Transmembrane</keyword>
<evidence type="ECO:0000313" key="4">
    <source>
        <dbReference type="Proteomes" id="UP000029096"/>
    </source>
</evidence>
<feature type="domain" description="Phosphatidic acid phosphatase type 2/haloperoxidase" evidence="2">
    <location>
        <begin position="188"/>
        <end position="262"/>
    </location>
</feature>
<dbReference type="InterPro" id="IPR000326">
    <property type="entry name" value="PAP2/HPO"/>
</dbReference>
<feature type="transmembrane region" description="Helical" evidence="1">
    <location>
        <begin position="216"/>
        <end position="237"/>
    </location>
</feature>
<dbReference type="RefSeq" id="WP_143242369.1">
    <property type="nucleotide sequence ID" value="NZ_JDUS01000009.1"/>
</dbReference>
<dbReference type="EMBL" id="JGYP01000004">
    <property type="protein sequence ID" value="KFI45134.1"/>
    <property type="molecule type" value="Genomic_DNA"/>
</dbReference>
<feature type="transmembrane region" description="Helical" evidence="1">
    <location>
        <begin position="280"/>
        <end position="301"/>
    </location>
</feature>
<feature type="transmembrane region" description="Helical" evidence="1">
    <location>
        <begin position="72"/>
        <end position="92"/>
    </location>
</feature>
<accession>A0A086ZF34</accession>
<sequence length="363" mass="37897">MAHGFSDAHEVNGFGTLSDGDRDGAADQTTQGVTAAPVAFEAIDAASDARGIDRGLAELDPLTVRPRVSSRVFAVVLALLCLASAAGVYWFGVQTLRGQGYDQLVWSTFGATAPNWLRGLSQVLSRNVVIPAISLTVALVALVIIGVRRRWRLMAQGVLFGAACYGASWLKPLLPRPGLMRVDSQNVNSAPSGHTMLAAGAVLLLLIAVPRAWRAFTAVIGGAYVICVAASLMVEQWHRPTDVVMSTLVAGGLALLALAFTGRSGMDEPGKRLSSASIQIVGTVLITFGLLACLYAGYLLWQIYPGLDVGAQWAQGGADTVAVAAIVGASCLVFGFVLAVRQLTAAPLTRLGLVGAPPAPPRR</sequence>
<evidence type="ECO:0000259" key="2">
    <source>
        <dbReference type="Pfam" id="PF01569"/>
    </source>
</evidence>
<evidence type="ECO:0000313" key="3">
    <source>
        <dbReference type="EMBL" id="KFI45134.1"/>
    </source>
</evidence>
<dbReference type="eggNOG" id="COG0671">
    <property type="taxonomic scope" value="Bacteria"/>
</dbReference>
<feature type="transmembrane region" description="Helical" evidence="1">
    <location>
        <begin position="190"/>
        <end position="209"/>
    </location>
</feature>
<dbReference type="OrthoDB" id="3240395at2"/>
<name>A0A086ZF34_9BIFI</name>
<comment type="caution">
    <text evidence="3">The sequence shown here is derived from an EMBL/GenBank/DDBJ whole genome shotgun (WGS) entry which is preliminary data.</text>
</comment>
<dbReference type="SUPFAM" id="SSF48317">
    <property type="entry name" value="Acid phosphatase/Vanadium-dependent haloperoxidase"/>
    <property type="match status" value="1"/>
</dbReference>
<feature type="transmembrane region" description="Helical" evidence="1">
    <location>
        <begin position="128"/>
        <end position="146"/>
    </location>
</feature>
<feature type="transmembrane region" description="Helical" evidence="1">
    <location>
        <begin position="153"/>
        <end position="170"/>
    </location>
</feature>
<feature type="transmembrane region" description="Helical" evidence="1">
    <location>
        <begin position="321"/>
        <end position="340"/>
    </location>
</feature>
<feature type="transmembrane region" description="Helical" evidence="1">
    <location>
        <begin position="243"/>
        <end position="260"/>
    </location>
</feature>
<dbReference type="AlphaFoldDB" id="A0A086ZF34"/>
<evidence type="ECO:0000256" key="1">
    <source>
        <dbReference type="SAM" id="Phobius"/>
    </source>
</evidence>
<dbReference type="Pfam" id="PF01569">
    <property type="entry name" value="PAP2"/>
    <property type="match status" value="1"/>
</dbReference>
<dbReference type="Gene3D" id="1.20.144.10">
    <property type="entry name" value="Phosphatidic acid phosphatase type 2/haloperoxidase"/>
    <property type="match status" value="1"/>
</dbReference>
<keyword evidence="4" id="KW-1185">Reference proteome</keyword>
<keyword evidence="1" id="KW-1133">Transmembrane helix</keyword>
<dbReference type="STRING" id="1437606.BBOH_1396"/>
<dbReference type="Proteomes" id="UP000029096">
    <property type="component" value="Unassembled WGS sequence"/>
</dbReference>
<dbReference type="InterPro" id="IPR036938">
    <property type="entry name" value="PAP2/HPO_sf"/>
</dbReference>
<gene>
    <name evidence="3" type="ORF">BBOH_1396</name>
</gene>
<keyword evidence="1" id="KW-0472">Membrane</keyword>
<reference evidence="3 4" key="1">
    <citation type="submission" date="2014-03" db="EMBL/GenBank/DDBJ databases">
        <title>Genomics of Bifidobacteria.</title>
        <authorList>
            <person name="Ventura M."/>
            <person name="Milani C."/>
            <person name="Lugli G.A."/>
        </authorList>
    </citation>
    <scope>NUCLEOTIDE SEQUENCE [LARGE SCALE GENOMIC DNA]</scope>
    <source>
        <strain evidence="3 4">DSM 22767</strain>
    </source>
</reference>